<accession>A0A511N4P9</accession>
<dbReference type="OrthoDB" id="4213751at2"/>
<proteinExistence type="predicted"/>
<reference evidence="2 3" key="1">
    <citation type="submission" date="2019-07" db="EMBL/GenBank/DDBJ databases">
        <title>Whole genome shotgun sequence of Deinococcus cellulosilyticus NBRC 106333.</title>
        <authorList>
            <person name="Hosoyama A."/>
            <person name="Uohara A."/>
            <person name="Ohji S."/>
            <person name="Ichikawa N."/>
        </authorList>
    </citation>
    <scope>NUCLEOTIDE SEQUENCE [LARGE SCALE GENOMIC DNA]</scope>
    <source>
        <strain evidence="2 3">NBRC 106333</strain>
    </source>
</reference>
<gene>
    <name evidence="2" type="ORF">DC3_30920</name>
</gene>
<sequence>MPNYALTIGNVTREFPYVRVNANSTLPIVELVGDWELTNAVADEMVKLLPKKFDVLLTSTVSGVPLTHAIAERVKKPYAAARKRRRTYMQDPLIQAVDSMTLGVNETLWLDARQAEKLKGKKVVIIGDVVVTGSTQVALARLTERAGGEVVAYVAAFKQGKSQIDVKAAVELPS</sequence>
<dbReference type="EMBL" id="BJXB01000013">
    <property type="protein sequence ID" value="GEM47457.1"/>
    <property type="molecule type" value="Genomic_DNA"/>
</dbReference>
<dbReference type="PANTHER" id="PTHR43218">
    <property type="entry name" value="PHOSPHORIBOSYLTRANSFERASE-RELATED"/>
    <property type="match status" value="1"/>
</dbReference>
<dbReference type="InterPro" id="IPR029057">
    <property type="entry name" value="PRTase-like"/>
</dbReference>
<dbReference type="CDD" id="cd06223">
    <property type="entry name" value="PRTases_typeI"/>
    <property type="match status" value="1"/>
</dbReference>
<dbReference type="PANTHER" id="PTHR43218:SF1">
    <property type="entry name" value="PHOSPHORIBOSYLTRANSFERASE"/>
    <property type="match status" value="1"/>
</dbReference>
<dbReference type="Pfam" id="PF00156">
    <property type="entry name" value="Pribosyltran"/>
    <property type="match status" value="1"/>
</dbReference>
<comment type="caution">
    <text evidence="2">The sequence shown here is derived from an EMBL/GenBank/DDBJ whole genome shotgun (WGS) entry which is preliminary data.</text>
</comment>
<name>A0A511N4P9_DEIC1</name>
<dbReference type="GO" id="GO:0016757">
    <property type="term" value="F:glycosyltransferase activity"/>
    <property type="evidence" value="ECO:0007669"/>
    <property type="project" value="UniProtKB-KW"/>
</dbReference>
<evidence type="ECO:0000259" key="1">
    <source>
        <dbReference type="Pfam" id="PF00156"/>
    </source>
</evidence>
<dbReference type="RefSeq" id="WP_146885716.1">
    <property type="nucleotide sequence ID" value="NZ_BJXB01000013.1"/>
</dbReference>
<dbReference type="Proteomes" id="UP000321306">
    <property type="component" value="Unassembled WGS sequence"/>
</dbReference>
<organism evidence="2 3">
    <name type="scientific">Deinococcus cellulosilyticus (strain DSM 18568 / NBRC 106333 / KACC 11606 / 5516J-15)</name>
    <dbReference type="NCBI Taxonomy" id="1223518"/>
    <lineage>
        <taxon>Bacteria</taxon>
        <taxon>Thermotogati</taxon>
        <taxon>Deinococcota</taxon>
        <taxon>Deinococci</taxon>
        <taxon>Deinococcales</taxon>
        <taxon>Deinococcaceae</taxon>
        <taxon>Deinococcus</taxon>
    </lineage>
</organism>
<evidence type="ECO:0000313" key="2">
    <source>
        <dbReference type="EMBL" id="GEM47457.1"/>
    </source>
</evidence>
<keyword evidence="2" id="KW-0808">Transferase</keyword>
<dbReference type="Gene3D" id="3.40.50.2020">
    <property type="match status" value="1"/>
</dbReference>
<dbReference type="SUPFAM" id="SSF53271">
    <property type="entry name" value="PRTase-like"/>
    <property type="match status" value="1"/>
</dbReference>
<keyword evidence="2" id="KW-0328">Glycosyltransferase</keyword>
<dbReference type="NCBIfam" id="NF005592">
    <property type="entry name" value="PRK07322.1"/>
    <property type="match status" value="1"/>
</dbReference>
<feature type="domain" description="Phosphoribosyltransferase" evidence="1">
    <location>
        <begin position="47"/>
        <end position="168"/>
    </location>
</feature>
<dbReference type="AlphaFoldDB" id="A0A511N4P9"/>
<evidence type="ECO:0000313" key="3">
    <source>
        <dbReference type="Proteomes" id="UP000321306"/>
    </source>
</evidence>
<keyword evidence="3" id="KW-1185">Reference proteome</keyword>
<dbReference type="InterPro" id="IPR000836">
    <property type="entry name" value="PRTase_dom"/>
</dbReference>
<protein>
    <submittedName>
        <fullName evidence="2">Adenine phosphoribosyltransferase</fullName>
    </submittedName>
</protein>